<sequence>MTINPNARNRSPRARLALALEPRILLDAAAVATAEAVAAKVDATASTPGVAADTVDSKVTIKDATDSFAPVNLFDNVRVSLDSSNQPLTQLTLQVNSSADNQALVIDGAQIVLQDALAGVTSHGYTWQVSVVEGVSNITLQLNAADAPVTAADVQTVIDNMRYQVLDKSVESSTVTITLKSLTDEGGQNADLSQIKASVTLDNQVNVAPLLSDSGGLNSRETYSAGDLGIGAGSEVLWSADGRFAYVAGGSSVQVFAVDASGALTQLQTYSNSSLGSITDMLISADGTSIYTQNGGTDVTLLSIGSDGKISASSAYSTQNGSISGSLAISDDGQYVYAGTESNDVVVFSRNTDTGALSVFTRALTIGNNRGGVIVSYGDTLFVLYKGNTGSGPTLAVYQRDSEGKLPQQLTNISLDGLTQNSTRDSLVIAPDGKTLYIGDPTTGTITLVRFDGSTLTPAGSVSMTGVSSLAISDDGRQLYAASSNGALNVYQVDANGNLTLTSNQASNTTGQDIALSSNGSLLVTGDNTTRYTRVQALNLGQANTFGENLSFRDANFEVLDNYKGTRITVDPSVSGGSFGLADGNGLTLDGSTVKHNDVVIGTFSVGNDGTLTVTFTADTPKAVANQVLQQLTYRAASNTVAGSLMTLQVAVSDGLLASGVLSLTLRANSVPVGNVGSYTPPAATSETAYSTVLPSGLFSDADGDALVWSVSGLPEGLSFDHLTRTISGTTSATGAFDVTVTVTDASGQRAAIELTLKVAQIANRAPELNPTASDTVLITVGGNSVTLDQDLFSDQDKTYGDTLTWAVEDLPAGLSFDADTRIISGTTGVVGDHTITVTVTDSAGASTRTELTLRIISEAEAANSKPAIEVDSSTLVYTHEGGLSGFSDYVYSVEVSDDGRTVFVLGNSNAGHAITPGGNSTLYVYSRNADSGALSLIQRIVQGTSDDGNAANGVEVDGLLGAASAVYSADGQHLYVVGQKAAGGNYVVSVFDVNADGSLTATGQSLDAGSTQIKQMVMAQDGSALYAVAGNTLLVFRSDADGVLSAATVITDSTFNTAFAVATDTRGNVYVVGSSILVVYEADGAGNLTRTAQITGNGLTSFARSVAVSDSGFVYVTNGTSGSILTFQYEAASNTLTGLQQLATGGQVWGLGLSADGKTLFAGTNTGALRIYSIGEDGKPVFVKQVTGTAGRAYRIAVSADGSSIYGGGFFTAGGLAMISVSDAAQLDYTEGQADTIHPGANLGISDVELDALASGAGNYNGTVITLEREGGASRDDVFDFTAGNGLTRVGEQIQLNGATIATLTSADGKITVSFTADTTTAVANQVLRQIAYTNTSNDPQASVSLKLTFQDDYKSGTTTRELRVQIATVNDAPVVSGTAVDSLQEPGKDSVKLFDASAIDAVEASQTITRLTFTVSGVQDAASETLNLDGTPIALVAGSGVTAGGLSYSVTLSDGTATVVLGSSAGISASAAAAVVDGARYANNDASGATLGVRSITLSAVKDSGGTANGGSDTTSTTLTAQVNVSRQSPVLGADIGALELAERVQSGDWPDPYAGINGVVSIGDQVYVLRSTSEWVYDESTGTGGNVNFSTLYVFTRASDGSLSLSSTVEATASNGLGEGSSGLGLSNDGKTVYLSTDSHGIAVFSRDSSSGALTALGTFAADAGLANDVQVLGNTAYLSSDRGLLVFTRSGDSWTQTARFNAAGADAWYTDLQLSADGKYLYAATSGGSTLVSVYRVGDDGALSLVQHLAGSAGEHYANSLALAGDGKTLYLADGTTLYSLQVSADGSLAPLGSTLTLDSVPKTLLVSSDGSALIVVGESQLSLYHLGSDGSLGAGQALSIANVNLNEIRSANFSADATQLYLTGNFGNEGLLVLDLTAKATTYIEDGDAVAVLPGGTLHDPQLDALNGGLGDYYGASIVIARDGGDNAEDVFSLLAGSGLTLQNGQVLLDGQAIATFVQSTGTLTLTFIASVSQANAQQVLRSIAYRNTSQDPASSASLRVQLNDGEGYRDSRLVELTLEGVNDAPVVDTTGLRPTYNAESEPVKLFENTTIDVVEADQQVWQVVLTLTPAASGDIIGVDGGKIDLDNTLTGVQTSASGQLYTIIRSGGQTQLVLYVNGDALRAQDMVNSLTYSNSGDNLSGTRSISLSVRDSGGGGDLGSATRQAQVTLAPALSPNTAPTLEASGSAVGYTEQGEAVYLAPDASVGDSQMDAFNAGLGNYDGAVIRVTLGDGHTSSDQLGFKDGNGLSLDNGNLIKDGKVIGTLSVSDGVLTLRFSDATGQIPTTADVQNALRQITYANSSDVPVASVAVTVTLTDQRGLAADSLVLRVNITAVNDAPVLADDPVLSLGDLERVQDLDLSDYGLGTPTASVVSADGLRVYIVDGQGNIALFSRDDSGALTHVSTLDSGFGLGHLQLSSDGKSLYALNRDGNAILCFSADGQGRLTLQTTVVSQYEIDASALYDMRGLALSDDGKTLFVINAYTVLYFSRDSASGEITYGGGLEASMWSAPHLWSPSAVVTQGDLVFVVTDSSNGSSLIVYRQGSEGDLTLLGYSREGDGALSGLQQVSVSADGKTVYVASDSQVTGYRLDSDSGTLTYLGSVQGGSSITDIAVSADGSVLFVTQQDGTLNRYTTVGNTLSGSEQVGGASHVLITDNGVLVLGNAATVIASQQQDGPQLEADDRTPVLLDPSLTLSDAELDAADDYQGASLSISSQASDSIGLLAGNGYSLDGNNVLLDGNQVATLVRDGNVTTLTFTTALTRAQANALVRQLTWTSSADAPAQPSSHALTLMLNDGSTSDALASNSFNIDVTLLPPNQPPVLNEAYADYALTGAQAGTRYSVQLPADLFTDPEGAPLTYSISGLPTGMTFNPVTRTLSGTAPREVGSLNLTLKVTDASGASTTLVLELAVANAVPVADDSYHLPEVSIGQAYQVQLPDSLFSDANDDNLTWQVVGELPEGLQFDPASHTLSGTAPTTPGSYSITLRADDGQGGSTEVTLTLVVANPASSDPVTPVVNAAANPALPVAVSQAASEREERTFNAVEPGNDPLFQPAPESVRHSTLDDGGLASNRTTLARQLANADRIITDSGFQGDGASAVHFDGKTLRAEVDLGTQDGRWVSLHLAQDIPEGADVQRVTLANGLPLPSWASFDARSSEIRIDSRYLQRHGEVRLSLVLRDENGREQRLPLHIRSQGQDPQGTRHATDERPANLSQQLGQQTSGALYREALELLEQLGEWANDDFQHIA</sequence>
<dbReference type="GO" id="GO:0006006">
    <property type="term" value="P:glucose metabolic process"/>
    <property type="evidence" value="ECO:0007669"/>
    <property type="project" value="UniProtKB-KW"/>
</dbReference>
<feature type="domain" description="Dystroglycan-type cadherin-like" evidence="4">
    <location>
        <begin position="668"/>
        <end position="767"/>
    </location>
</feature>
<dbReference type="SUPFAM" id="SSF75011">
    <property type="entry name" value="3-carboxy-cis,cis-mucoante lactonizing enzyme"/>
    <property type="match status" value="1"/>
</dbReference>
<evidence type="ECO:0000256" key="2">
    <source>
        <dbReference type="ARBA" id="ARBA00022526"/>
    </source>
</evidence>
<dbReference type="GO" id="GO:0016020">
    <property type="term" value="C:membrane"/>
    <property type="evidence" value="ECO:0007669"/>
    <property type="project" value="InterPro"/>
</dbReference>
<comment type="similarity">
    <text evidence="1">Belongs to the cycloisomerase 2 family.</text>
</comment>
<name>A0A5R8ZHI8_9PSED</name>
<protein>
    <recommendedName>
        <fullName evidence="4">Dystroglycan-type cadherin-like domain-containing protein</fullName>
    </recommendedName>
</protein>
<dbReference type="InterPro" id="IPR006644">
    <property type="entry name" value="Cadg"/>
</dbReference>
<dbReference type="SMART" id="SM00320">
    <property type="entry name" value="WD40"/>
    <property type="match status" value="7"/>
</dbReference>
<feature type="region of interest" description="Disordered" evidence="3">
    <location>
        <begin position="3196"/>
        <end position="3224"/>
    </location>
</feature>
<dbReference type="Pfam" id="PF05345">
    <property type="entry name" value="He_PIG"/>
    <property type="match status" value="4"/>
</dbReference>
<dbReference type="InterPro" id="IPR015943">
    <property type="entry name" value="WD40/YVTN_repeat-like_dom_sf"/>
</dbReference>
<dbReference type="GO" id="GO:0017057">
    <property type="term" value="F:6-phosphogluconolactonase activity"/>
    <property type="evidence" value="ECO:0007669"/>
    <property type="project" value="TreeGrafter"/>
</dbReference>
<dbReference type="SUPFAM" id="SSF82171">
    <property type="entry name" value="DPP6 N-terminal domain-like"/>
    <property type="match status" value="3"/>
</dbReference>
<comment type="caution">
    <text evidence="5">The sequence shown here is derived from an EMBL/GenBank/DDBJ whole genome shotgun (WGS) entry which is preliminary data.</text>
</comment>
<gene>
    <name evidence="5" type="ORF">FEM01_01150</name>
</gene>
<evidence type="ECO:0000256" key="1">
    <source>
        <dbReference type="ARBA" id="ARBA00005564"/>
    </source>
</evidence>
<dbReference type="Gene3D" id="2.130.10.10">
    <property type="entry name" value="YVTN repeat-like/Quinoprotein amine dehydrogenase"/>
    <property type="match status" value="8"/>
</dbReference>
<dbReference type="GO" id="GO:0005509">
    <property type="term" value="F:calcium ion binding"/>
    <property type="evidence" value="ECO:0007669"/>
    <property type="project" value="InterPro"/>
</dbReference>
<evidence type="ECO:0000259" key="4">
    <source>
        <dbReference type="SMART" id="SM00736"/>
    </source>
</evidence>
<dbReference type="OrthoDB" id="6091599at2"/>
<feature type="domain" description="Dystroglycan-type cadherin-like" evidence="4">
    <location>
        <begin position="768"/>
        <end position="863"/>
    </location>
</feature>
<dbReference type="Gene3D" id="2.60.40.10">
    <property type="entry name" value="Immunoglobulins"/>
    <property type="match status" value="4"/>
</dbReference>
<dbReference type="InterPro" id="IPR001680">
    <property type="entry name" value="WD40_rpt"/>
</dbReference>
<dbReference type="EMBL" id="VAUO01000001">
    <property type="protein sequence ID" value="TLP64815.1"/>
    <property type="molecule type" value="Genomic_DNA"/>
</dbReference>
<proteinExistence type="inferred from homology"/>
<dbReference type="PANTHER" id="PTHR30344:SF1">
    <property type="entry name" value="6-PHOSPHOGLUCONOLACTONASE"/>
    <property type="match status" value="1"/>
</dbReference>
<evidence type="ECO:0000256" key="3">
    <source>
        <dbReference type="SAM" id="MobiDB-lite"/>
    </source>
</evidence>
<keyword evidence="2" id="KW-0119">Carbohydrate metabolism</keyword>
<dbReference type="PANTHER" id="PTHR30344">
    <property type="entry name" value="6-PHOSPHOGLUCONOLACTONASE-RELATED"/>
    <property type="match status" value="1"/>
</dbReference>
<dbReference type="RefSeq" id="WP_138217454.1">
    <property type="nucleotide sequence ID" value="NZ_VAUO01000001.1"/>
</dbReference>
<feature type="domain" description="Dystroglycan-type cadherin-like" evidence="4">
    <location>
        <begin position="2926"/>
        <end position="3016"/>
    </location>
</feature>
<dbReference type="InterPro" id="IPR019405">
    <property type="entry name" value="Lactonase_7-beta_prop"/>
</dbReference>
<dbReference type="InterPro" id="IPR050282">
    <property type="entry name" value="Cycloisomerase_2"/>
</dbReference>
<dbReference type="Proteomes" id="UP000309819">
    <property type="component" value="Unassembled WGS sequence"/>
</dbReference>
<feature type="domain" description="Dystroglycan-type cadherin-like" evidence="4">
    <location>
        <begin position="2832"/>
        <end position="2923"/>
    </location>
</feature>
<reference evidence="5 6" key="1">
    <citation type="submission" date="2019-05" db="EMBL/GenBank/DDBJ databases">
        <title>Pseudomonas sp. SC006 isolated from lettuce that can produce HBGAs.</title>
        <authorList>
            <person name="Wang D."/>
            <person name="Liao N."/>
            <person name="Liu D."/>
            <person name="Zhang Z."/>
            <person name="Zou S."/>
        </authorList>
    </citation>
    <scope>NUCLEOTIDE SEQUENCE [LARGE SCALE GENOMIC DNA]</scope>
    <source>
        <strain evidence="5 6">SC006</strain>
    </source>
</reference>
<evidence type="ECO:0000313" key="5">
    <source>
        <dbReference type="EMBL" id="TLP64815.1"/>
    </source>
</evidence>
<accession>A0A5R8ZHI8</accession>
<dbReference type="InterPro" id="IPR015919">
    <property type="entry name" value="Cadherin-like_sf"/>
</dbReference>
<dbReference type="SMART" id="SM00736">
    <property type="entry name" value="CADG"/>
    <property type="match status" value="4"/>
</dbReference>
<keyword evidence="2" id="KW-0313">Glucose metabolism</keyword>
<dbReference type="Pfam" id="PF10282">
    <property type="entry name" value="Lactonase"/>
    <property type="match status" value="3"/>
</dbReference>
<evidence type="ECO:0000313" key="6">
    <source>
        <dbReference type="Proteomes" id="UP000309819"/>
    </source>
</evidence>
<dbReference type="SUPFAM" id="SSF49313">
    <property type="entry name" value="Cadherin-like"/>
    <property type="match status" value="4"/>
</dbReference>
<keyword evidence="6" id="KW-1185">Reference proteome</keyword>
<dbReference type="InterPro" id="IPR013783">
    <property type="entry name" value="Ig-like_fold"/>
</dbReference>
<organism evidence="5 6">
    <name type="scientific">Pseudomonas mosselii</name>
    <dbReference type="NCBI Taxonomy" id="78327"/>
    <lineage>
        <taxon>Bacteria</taxon>
        <taxon>Pseudomonadati</taxon>
        <taxon>Pseudomonadota</taxon>
        <taxon>Gammaproteobacteria</taxon>
        <taxon>Pseudomonadales</taxon>
        <taxon>Pseudomonadaceae</taxon>
        <taxon>Pseudomonas</taxon>
    </lineage>
</organism>